<sequence>MDYIAAYSALINNQHATFRPLFDKAADFEKILSQFAKITSFSDQNNFAAAILVNYEQLADQLHAISHFYASTYFKGLKAEKRQKRLEIFNAALRAVLAGAFYKNSALTQNSARQISTASPLESAQIVAILTAAAEQNLAQEYKFAEDLKDVDYYAAEFCVLAFAQDFDAAILERILAKTGKAGTIQELYYANLNHADAVLEKKINAEMTQKMQEIVVRYKEVGIEDKDSATIGYLLRSAQIAYALKIKGWEMLVDPESYEIVLSKGGLVFAKFK</sequence>
<dbReference type="Proteomes" id="UP000018208">
    <property type="component" value="Unassembled WGS sequence"/>
</dbReference>
<evidence type="ECO:0000313" key="2">
    <source>
        <dbReference type="EMBL" id="KAH0570825.1"/>
    </source>
</evidence>
<gene>
    <name evidence="1" type="ORF">SS50377_16491</name>
    <name evidence="2" type="ORF">SS50377_27117</name>
</gene>
<dbReference type="VEuPathDB" id="GiardiaDB:SS50377_27117"/>
<dbReference type="EMBL" id="KI546134">
    <property type="protein sequence ID" value="EST43755.1"/>
    <property type="molecule type" value="Genomic_DNA"/>
</dbReference>
<evidence type="ECO:0000313" key="3">
    <source>
        <dbReference type="Proteomes" id="UP000018208"/>
    </source>
</evidence>
<organism evidence="1">
    <name type="scientific">Spironucleus salmonicida</name>
    <dbReference type="NCBI Taxonomy" id="348837"/>
    <lineage>
        <taxon>Eukaryota</taxon>
        <taxon>Metamonada</taxon>
        <taxon>Diplomonadida</taxon>
        <taxon>Hexamitidae</taxon>
        <taxon>Hexamitinae</taxon>
        <taxon>Spironucleus</taxon>
    </lineage>
</organism>
<evidence type="ECO:0000313" key="1">
    <source>
        <dbReference type="EMBL" id="EST43755.1"/>
    </source>
</evidence>
<reference evidence="1 2" key="1">
    <citation type="journal article" date="2014" name="PLoS Genet.">
        <title>The Genome of Spironucleus salmonicida Highlights a Fish Pathogen Adapted to Fluctuating Environments.</title>
        <authorList>
            <person name="Xu F."/>
            <person name="Jerlstrom-Hultqvist J."/>
            <person name="Einarsson E."/>
            <person name="Astvaldsson A."/>
            <person name="Svard S.G."/>
            <person name="Andersson J.O."/>
        </authorList>
    </citation>
    <scope>NUCLEOTIDE SEQUENCE</scope>
    <source>
        <strain evidence="2">ATCC 50377</strain>
    </source>
</reference>
<name>V6LGT4_9EUKA</name>
<protein>
    <submittedName>
        <fullName evidence="1">Uncharacterized protein</fullName>
    </submittedName>
</protein>
<dbReference type="EMBL" id="AUWU02000007">
    <property type="protein sequence ID" value="KAH0570825.1"/>
    <property type="molecule type" value="Genomic_DNA"/>
</dbReference>
<keyword evidence="3" id="KW-1185">Reference proteome</keyword>
<dbReference type="AlphaFoldDB" id="V6LGT4"/>
<proteinExistence type="predicted"/>
<reference evidence="2" key="2">
    <citation type="submission" date="2020-12" db="EMBL/GenBank/DDBJ databases">
        <title>New Spironucleus salmonicida genome in near-complete chromosomes.</title>
        <authorList>
            <person name="Xu F."/>
            <person name="Kurt Z."/>
            <person name="Jimenez-Gonzalez A."/>
            <person name="Astvaldsson A."/>
            <person name="Andersson J.O."/>
            <person name="Svard S.G."/>
        </authorList>
    </citation>
    <scope>NUCLEOTIDE SEQUENCE</scope>
    <source>
        <strain evidence="2">ATCC 50377</strain>
    </source>
</reference>
<accession>V6LGT4</accession>